<reference evidence="1" key="1">
    <citation type="journal article" date="2015" name="Nature">
        <title>Complex archaea that bridge the gap between prokaryotes and eukaryotes.</title>
        <authorList>
            <person name="Spang A."/>
            <person name="Saw J.H."/>
            <person name="Jorgensen S.L."/>
            <person name="Zaremba-Niedzwiedzka K."/>
            <person name="Martijn J."/>
            <person name="Lind A.E."/>
            <person name="van Eijk R."/>
            <person name="Schleper C."/>
            <person name="Guy L."/>
            <person name="Ettema T.J."/>
        </authorList>
    </citation>
    <scope>NUCLEOTIDE SEQUENCE</scope>
</reference>
<dbReference type="InterPro" id="IPR057895">
    <property type="entry name" value="Mom"/>
</dbReference>
<sequence length="139" mass="16012">MGKCDMGPLRMYTLQECGEFLLEYHYMTYLPKKSALKFYGYEADGEIACIIALNNRPTNQYVSKRHFGEDWNGLNIGELSRMACRHECPKLTESMFLSRVLKELRRAGYDALLSYADMAQEHEGTIYQATNWLYTGLAA</sequence>
<evidence type="ECO:0000313" key="1">
    <source>
        <dbReference type="EMBL" id="KKM22435.1"/>
    </source>
</evidence>
<accession>A0A0F9L3X4</accession>
<dbReference type="EMBL" id="LAZR01013333">
    <property type="protein sequence ID" value="KKM22435.1"/>
    <property type="molecule type" value="Genomic_DNA"/>
</dbReference>
<dbReference type="AlphaFoldDB" id="A0A0F9L3X4"/>
<gene>
    <name evidence="1" type="ORF">LCGC14_1625430</name>
</gene>
<proteinExistence type="predicted"/>
<comment type="caution">
    <text evidence="1">The sequence shown here is derived from an EMBL/GenBank/DDBJ whole genome shotgun (WGS) entry which is preliminary data.</text>
</comment>
<protein>
    <submittedName>
        <fullName evidence="1">Uncharacterized protein</fullName>
    </submittedName>
</protein>
<organism evidence="1">
    <name type="scientific">marine sediment metagenome</name>
    <dbReference type="NCBI Taxonomy" id="412755"/>
    <lineage>
        <taxon>unclassified sequences</taxon>
        <taxon>metagenomes</taxon>
        <taxon>ecological metagenomes</taxon>
    </lineage>
</organism>
<feature type="non-terminal residue" evidence="1">
    <location>
        <position position="139"/>
    </location>
</feature>
<dbReference type="Pfam" id="PF25680">
    <property type="entry name" value="Mom"/>
    <property type="match status" value="1"/>
</dbReference>
<name>A0A0F9L3X4_9ZZZZ</name>